<dbReference type="InterPro" id="IPR036864">
    <property type="entry name" value="Zn2-C6_fun-type_DNA-bd_sf"/>
</dbReference>
<dbReference type="EMBL" id="JANBPY010000465">
    <property type="protein sequence ID" value="KAJ1966726.1"/>
    <property type="molecule type" value="Genomic_DNA"/>
</dbReference>
<dbReference type="OrthoDB" id="10391676at2759"/>
<keyword evidence="3" id="KW-1185">Reference proteome</keyword>
<proteinExistence type="predicted"/>
<feature type="compositionally biased region" description="Polar residues" evidence="1">
    <location>
        <begin position="105"/>
        <end position="120"/>
    </location>
</feature>
<evidence type="ECO:0000313" key="3">
    <source>
        <dbReference type="Proteomes" id="UP001150925"/>
    </source>
</evidence>
<organism evidence="2 3">
    <name type="scientific">Dispira parvispora</name>
    <dbReference type="NCBI Taxonomy" id="1520584"/>
    <lineage>
        <taxon>Eukaryota</taxon>
        <taxon>Fungi</taxon>
        <taxon>Fungi incertae sedis</taxon>
        <taxon>Zoopagomycota</taxon>
        <taxon>Kickxellomycotina</taxon>
        <taxon>Dimargaritomycetes</taxon>
        <taxon>Dimargaritales</taxon>
        <taxon>Dimargaritaceae</taxon>
        <taxon>Dispira</taxon>
    </lineage>
</organism>
<protein>
    <recommendedName>
        <fullName evidence="4">Zn(2)-C6 fungal-type domain-containing protein</fullName>
    </recommendedName>
</protein>
<dbReference type="GO" id="GO:0008270">
    <property type="term" value="F:zinc ion binding"/>
    <property type="evidence" value="ECO:0007669"/>
    <property type="project" value="InterPro"/>
</dbReference>
<feature type="compositionally biased region" description="Low complexity" evidence="1">
    <location>
        <begin position="404"/>
        <end position="413"/>
    </location>
</feature>
<dbReference type="SUPFAM" id="SSF57701">
    <property type="entry name" value="Zn2/Cys6 DNA-binding domain"/>
    <property type="match status" value="1"/>
</dbReference>
<evidence type="ECO:0008006" key="4">
    <source>
        <dbReference type="Google" id="ProtNLM"/>
    </source>
</evidence>
<dbReference type="Proteomes" id="UP001150925">
    <property type="component" value="Unassembled WGS sequence"/>
</dbReference>
<sequence>MDSSEIVKRRFTPRQNIPVCQPCIENNMSCDGNVPSCRQCESVHKVCFFSTRPALKANLNTAAPAGAFMVSSTLVRTDLYQESDPMKTAQSDPLDDAPVSGPSADATTESVPQDDSSTAAPVTHGTRRKQALRSPQQAVIKKAKGKGESRFDFYRTAKQYYESWLLFPMRTSTDNLYQKYFICHEQKRLSYQATKHDRDLEVARSLAKLTAKDIRYYIRDLSCLSTEIPSLTAPKSTLPPADHPTEDGSSDTSASSSDVESTSDMAKISTKKDPLPPTLSTKPIFVDGLPDEPRYTILVPKENPILDGWDATYGPLLAQPASSSVTESTMDDPLPDSDLLHSLHGTAIEFFDRLKSGHMDKKCTPAALLCLGVMMQEYTDYLLHSSGPRSSPPSPVIKMEYDSSDVSTDYSDG</sequence>
<evidence type="ECO:0000313" key="2">
    <source>
        <dbReference type="EMBL" id="KAJ1966726.1"/>
    </source>
</evidence>
<comment type="caution">
    <text evidence="2">The sequence shown here is derived from an EMBL/GenBank/DDBJ whole genome shotgun (WGS) entry which is preliminary data.</text>
</comment>
<feature type="compositionally biased region" description="Low complexity" evidence="1">
    <location>
        <begin position="250"/>
        <end position="264"/>
    </location>
</feature>
<evidence type="ECO:0000256" key="1">
    <source>
        <dbReference type="SAM" id="MobiDB-lite"/>
    </source>
</evidence>
<dbReference type="AlphaFoldDB" id="A0A9W8E2V0"/>
<feature type="region of interest" description="Disordered" evidence="1">
    <location>
        <begin position="385"/>
        <end position="413"/>
    </location>
</feature>
<feature type="region of interest" description="Disordered" evidence="1">
    <location>
        <begin position="232"/>
        <end position="284"/>
    </location>
</feature>
<feature type="region of interest" description="Disordered" evidence="1">
    <location>
        <begin position="84"/>
        <end position="141"/>
    </location>
</feature>
<gene>
    <name evidence="2" type="ORF">IWQ62_002291</name>
</gene>
<reference evidence="2" key="1">
    <citation type="submission" date="2022-07" db="EMBL/GenBank/DDBJ databases">
        <title>Phylogenomic reconstructions and comparative analyses of Kickxellomycotina fungi.</title>
        <authorList>
            <person name="Reynolds N.K."/>
            <person name="Stajich J.E."/>
            <person name="Barry K."/>
            <person name="Grigoriev I.V."/>
            <person name="Crous P."/>
            <person name="Smith M.E."/>
        </authorList>
    </citation>
    <scope>NUCLEOTIDE SEQUENCE</scope>
    <source>
        <strain evidence="2">RSA 1196</strain>
    </source>
</reference>
<name>A0A9W8E2V0_9FUNG</name>
<accession>A0A9W8E2V0</accession>
<dbReference type="GO" id="GO:0000981">
    <property type="term" value="F:DNA-binding transcription factor activity, RNA polymerase II-specific"/>
    <property type="evidence" value="ECO:0007669"/>
    <property type="project" value="InterPro"/>
</dbReference>